<protein>
    <recommendedName>
        <fullName evidence="3 9">Exportin-T</fullName>
    </recommendedName>
    <alternativeName>
        <fullName evidence="9">Exportin(tRNA)</fullName>
    </alternativeName>
    <alternativeName>
        <fullName evidence="9">tRNA exportin</fullName>
    </alternativeName>
</protein>
<dbReference type="PANTHER" id="PTHR15952">
    <property type="entry name" value="EXPORTIN-T/LOS1"/>
    <property type="match status" value="1"/>
</dbReference>
<proteinExistence type="inferred from homology"/>
<evidence type="ECO:0000313" key="13">
    <source>
        <dbReference type="Proteomes" id="UP000245591"/>
    </source>
</evidence>
<dbReference type="GO" id="GO:0005643">
    <property type="term" value="C:nuclear pore"/>
    <property type="evidence" value="ECO:0007669"/>
    <property type="project" value="TreeGrafter"/>
</dbReference>
<dbReference type="InterPro" id="IPR011989">
    <property type="entry name" value="ARM-like"/>
</dbReference>
<dbReference type="GO" id="GO:0071528">
    <property type="term" value="P:tRNA re-export from nucleus"/>
    <property type="evidence" value="ECO:0007669"/>
    <property type="project" value="UniProtKB-UniRule"/>
</dbReference>
<keyword evidence="7 9" id="KW-0694">RNA-binding</keyword>
<evidence type="ECO:0000256" key="5">
    <source>
        <dbReference type="ARBA" id="ARBA00022490"/>
    </source>
</evidence>
<dbReference type="GO" id="GO:0031267">
    <property type="term" value="F:small GTPase binding"/>
    <property type="evidence" value="ECO:0007669"/>
    <property type="project" value="InterPro"/>
</dbReference>
<comment type="subcellular location">
    <subcellularLocation>
        <location evidence="1 9">Cytoplasm</location>
    </subcellularLocation>
    <subcellularLocation>
        <location evidence="9">Nucleus</location>
    </subcellularLocation>
    <text evidence="9">Shuttles between the nucleus and the cytoplasm.</text>
</comment>
<keyword evidence="4 9" id="KW-0813">Transport</keyword>
<keyword evidence="13" id="KW-1185">Reference proteome</keyword>
<dbReference type="InterPro" id="IPR016024">
    <property type="entry name" value="ARM-type_fold"/>
</dbReference>
<reference evidence="12 13" key="1">
    <citation type="journal article" date="2018" name="MBio">
        <title>Comparative Genomics Reveals the Core Gene Toolbox for the Fungus-Insect Symbiosis.</title>
        <authorList>
            <person name="Wang Y."/>
            <person name="Stata M."/>
            <person name="Wang W."/>
            <person name="Stajich J.E."/>
            <person name="White M.M."/>
            <person name="Moncalvo J.M."/>
        </authorList>
    </citation>
    <scope>NUCLEOTIDE SEQUENCE [LARGE SCALE GENOMIC DNA]</scope>
    <source>
        <strain evidence="12 13">AUS-126-30</strain>
    </source>
</reference>
<evidence type="ECO:0000256" key="1">
    <source>
        <dbReference type="ARBA" id="ARBA00004496"/>
    </source>
</evidence>
<keyword evidence="8 9" id="KW-0539">Nucleus</keyword>
<evidence type="ECO:0000256" key="4">
    <source>
        <dbReference type="ARBA" id="ARBA00022448"/>
    </source>
</evidence>
<dbReference type="SUPFAM" id="SSF48371">
    <property type="entry name" value="ARM repeat"/>
    <property type="match status" value="1"/>
</dbReference>
<dbReference type="EMBL" id="MBFU01000024">
    <property type="protein sequence ID" value="PWA03251.1"/>
    <property type="molecule type" value="Genomic_DNA"/>
</dbReference>
<dbReference type="Gene3D" id="1.25.10.10">
    <property type="entry name" value="Leucine-rich Repeat Variant"/>
    <property type="match status" value="1"/>
</dbReference>
<dbReference type="GO" id="GO:0016363">
    <property type="term" value="C:nuclear matrix"/>
    <property type="evidence" value="ECO:0007669"/>
    <property type="project" value="TreeGrafter"/>
</dbReference>
<comment type="similarity">
    <text evidence="2 9">Belongs to the exportin family.</text>
</comment>
<feature type="domain" description="Exportin-1/Importin-beta-like" evidence="10">
    <location>
        <begin position="103"/>
        <end position="276"/>
    </location>
</feature>
<keyword evidence="6 9" id="KW-0820">tRNA-binding</keyword>
<gene>
    <name evidence="12" type="ORF">BB558_000573</name>
</gene>
<evidence type="ECO:0000259" key="11">
    <source>
        <dbReference type="Pfam" id="PF19282"/>
    </source>
</evidence>
<dbReference type="InterPro" id="IPR040017">
    <property type="entry name" value="XPOT"/>
</dbReference>
<organism evidence="12 13">
    <name type="scientific">Smittium angustum</name>
    <dbReference type="NCBI Taxonomy" id="133377"/>
    <lineage>
        <taxon>Eukaryota</taxon>
        <taxon>Fungi</taxon>
        <taxon>Fungi incertae sedis</taxon>
        <taxon>Zoopagomycota</taxon>
        <taxon>Kickxellomycotina</taxon>
        <taxon>Harpellomycetes</taxon>
        <taxon>Harpellales</taxon>
        <taxon>Legeriomycetaceae</taxon>
        <taxon>Smittium</taxon>
    </lineage>
</organism>
<feature type="domain" description="Exportin-T C-terminal" evidence="11">
    <location>
        <begin position="342"/>
        <end position="966"/>
    </location>
</feature>
<comment type="caution">
    <text evidence="12">The sequence shown here is derived from an EMBL/GenBank/DDBJ whole genome shotgun (WGS) entry which is preliminary data.</text>
</comment>
<comment type="function">
    <text evidence="9">tRNA nucleus export receptor which facilitates tRNA translocation across the nuclear pore complex.</text>
</comment>
<dbReference type="InterPro" id="IPR045546">
    <property type="entry name" value="Exportin-T_C"/>
</dbReference>
<dbReference type="GO" id="GO:0000049">
    <property type="term" value="F:tRNA binding"/>
    <property type="evidence" value="ECO:0007669"/>
    <property type="project" value="UniProtKB-UniRule"/>
</dbReference>
<sequence>MDQIEEAVRCALDPNSTPAIREKATEFFNQIKDSADGWRSCLALFVRNPPSSPETRLFCLQVIENVMEKNTENLTDSDILSIKQELFQYVSLQCTSEKYKSHPQFLINKLSHCISLLFLNTFPTKWPSFFHEILGLTGIPYRNTIEIPPNANRNNLFKEKYSTTNPYFSDFTMKILMSIDEEMVNPVVPRDKAQNQRNTLVKDAMREEGVILLAQWWYNVLLFEEIGESLVEQALSLISVYISWIDIKLVVNEKFIPIVFSYLYHNTLCTAVVKCLSSIVRKGMPFIEKLSLIEFLNLGGVLSQIKLNDIELAEEVAKLVNVIGIELKSIWVEGSANSPQESIKAYKLLENLLPMALGFLSNESMSVSSSVFTMISETLTLLKKQQKSGVQLSPQQTLFLGELLQVSVKKLQYNQDFELGENSKLGCINTELAYDDDDEEAILLNTRHQLRQFLDAILSLVPNEYESYILSAIKETYTRIQQYGLVQSSEKAATNENQVTWIQAELAIHLTQVYIEQCSSRGGIIVAKQIDSDPNVKVSRNAIQMSAENKSQATLTKVGEVGLLMVASGVVNSRNPIVSYFFFETVVRISQLFEYRPEAIPMVLGPFLDTRGIHHKHKYVRTRIWYFLYRFIKLSSLDHISPYAIEIIRGIVPLLPIEVSVPMSAIQAGSINTNGYGLLDSQLYLFETCGIVLSSNKIPDSEKMTCISQVLEPLFTGVQSLIAQPISKFISQPIALLQIHHCLVAIGGVAQGFPDAKSTQDTSNIPKQVNPHLSPMILDALTKAADLSIIVLEALNNYSFIREAVRFTFTRLLSVLGQGALVYLPRLIGSLVSLSEVEELSDLLVFMGLIMYKFKPSIAQIVSDLLLPVIEKVYSVLNSGPVGGTDEAVLLNGLKRAYLTWFGVIFNADLDSIFLTPANSPHLSTIFQTILMLAVDNNNPQNQKLAFAFIHRAIIGWLVDTHAQHSLGSASLMSMGNPGPQNKPQAGIKTREGVNTISSREPKLQVNQTILPNNGNKTIRQLAADCVGVNYDSPEIMQIRSNFMTFVQQSILPICFQVPASAQFNMSDAQSSQTITEICGVLRGIGLSGQKDAINILSKKLRSGPIVQISPKEDTDIQLEKAIPQNVVLNYIMTEFLPGIGCNPNSSMRFTKALAGLDCRQFKRFFQEFISQANGTR</sequence>
<evidence type="ECO:0000256" key="2">
    <source>
        <dbReference type="ARBA" id="ARBA00009466"/>
    </source>
</evidence>
<keyword evidence="5 9" id="KW-0963">Cytoplasm</keyword>
<dbReference type="GO" id="GO:0005737">
    <property type="term" value="C:cytoplasm"/>
    <property type="evidence" value="ECO:0007669"/>
    <property type="project" value="UniProtKB-SubCell"/>
</dbReference>
<dbReference type="AlphaFoldDB" id="A0A2U1JDT3"/>
<name>A0A2U1JDT3_SMIAN</name>
<evidence type="ECO:0000256" key="3">
    <source>
        <dbReference type="ARBA" id="ARBA00018928"/>
    </source>
</evidence>
<dbReference type="InterPro" id="IPR013598">
    <property type="entry name" value="Exportin-1/Importin-b-like"/>
</dbReference>
<evidence type="ECO:0000256" key="9">
    <source>
        <dbReference type="RuleBase" id="RU366037"/>
    </source>
</evidence>
<evidence type="ECO:0000256" key="7">
    <source>
        <dbReference type="ARBA" id="ARBA00022884"/>
    </source>
</evidence>
<evidence type="ECO:0000256" key="6">
    <source>
        <dbReference type="ARBA" id="ARBA00022555"/>
    </source>
</evidence>
<dbReference type="PANTHER" id="PTHR15952:SF11">
    <property type="entry name" value="EXPORTIN-T"/>
    <property type="match status" value="1"/>
</dbReference>
<evidence type="ECO:0000259" key="10">
    <source>
        <dbReference type="Pfam" id="PF08389"/>
    </source>
</evidence>
<evidence type="ECO:0000256" key="8">
    <source>
        <dbReference type="ARBA" id="ARBA00023242"/>
    </source>
</evidence>
<accession>A0A2U1JDT3</accession>
<dbReference type="Pfam" id="PF08389">
    <property type="entry name" value="Xpo1"/>
    <property type="match status" value="1"/>
</dbReference>
<dbReference type="Proteomes" id="UP000245591">
    <property type="component" value="Unassembled WGS sequence"/>
</dbReference>
<evidence type="ECO:0000313" key="12">
    <source>
        <dbReference type="EMBL" id="PWA03251.1"/>
    </source>
</evidence>
<dbReference type="Pfam" id="PF19282">
    <property type="entry name" value="Exportin-T"/>
    <property type="match status" value="1"/>
</dbReference>